<feature type="binding site" evidence="7">
    <location>
        <position position="138"/>
    </location>
    <ligand>
        <name>FMN</name>
        <dbReference type="ChEBI" id="CHEBI:58210"/>
    </ligand>
</feature>
<dbReference type="PROSITE" id="PS51349">
    <property type="entry name" value="FMN_HYDROXY_ACID_DH_2"/>
    <property type="match status" value="1"/>
</dbReference>
<dbReference type="InterPro" id="IPR000262">
    <property type="entry name" value="FMN-dep_DH"/>
</dbReference>
<feature type="domain" description="FMN hydroxy acid dehydrogenase" evidence="8">
    <location>
        <begin position="9"/>
        <end position="392"/>
    </location>
</feature>
<dbReference type="PANTHER" id="PTHR10578:SF107">
    <property type="entry name" value="2-HYDROXYACID OXIDASE 1"/>
    <property type="match status" value="1"/>
</dbReference>
<dbReference type="Gene3D" id="3.20.20.70">
    <property type="entry name" value="Aldolase class I"/>
    <property type="match status" value="1"/>
</dbReference>
<feature type="active site" description="Proton acceptor" evidence="6">
    <location>
        <position position="287"/>
    </location>
</feature>
<keyword evidence="4 9" id="KW-0560">Oxidoreductase</keyword>
<feature type="binding site" evidence="7">
    <location>
        <position position="140"/>
    </location>
    <ligand>
        <name>glyoxylate</name>
        <dbReference type="ChEBI" id="CHEBI:36655"/>
    </ligand>
</feature>
<feature type="binding site" evidence="7">
    <location>
        <position position="175"/>
    </location>
    <ligand>
        <name>glyoxylate</name>
        <dbReference type="ChEBI" id="CHEBI:36655"/>
    </ligand>
</feature>
<evidence type="ECO:0000313" key="9">
    <source>
        <dbReference type="EMBL" id="MDR6205998.1"/>
    </source>
</evidence>
<dbReference type="InterPro" id="IPR012133">
    <property type="entry name" value="Alpha-hydoxy_acid_DH_FMN"/>
</dbReference>
<dbReference type="EMBL" id="JAVIZN010000002">
    <property type="protein sequence ID" value="MDR6205998.1"/>
    <property type="molecule type" value="Genomic_DNA"/>
</dbReference>
<dbReference type="CDD" id="cd02809">
    <property type="entry name" value="alpha_hydroxyacid_oxid_FMN"/>
    <property type="match status" value="1"/>
</dbReference>
<evidence type="ECO:0000256" key="5">
    <source>
        <dbReference type="ARBA" id="ARBA00024042"/>
    </source>
</evidence>
<evidence type="ECO:0000256" key="6">
    <source>
        <dbReference type="PIRSR" id="PIRSR000138-1"/>
    </source>
</evidence>
<evidence type="ECO:0000256" key="7">
    <source>
        <dbReference type="PIRSR" id="PIRSR000138-2"/>
    </source>
</evidence>
<dbReference type="InterPro" id="IPR037396">
    <property type="entry name" value="FMN_HAD"/>
</dbReference>
<dbReference type="AlphaFoldDB" id="A0ABD5CLX7"/>
<accession>A0ABD5CLX7</accession>
<feature type="binding site" evidence="7">
    <location>
        <position position="285"/>
    </location>
    <ligand>
        <name>FMN</name>
        <dbReference type="ChEBI" id="CHEBI:58210"/>
    </ligand>
</feature>
<dbReference type="InterPro" id="IPR013785">
    <property type="entry name" value="Aldolase_TIM"/>
</dbReference>
<dbReference type="EC" id="1.1.99.31" evidence="9"/>
<keyword evidence="3 7" id="KW-0288">FMN</keyword>
<evidence type="ECO:0000256" key="3">
    <source>
        <dbReference type="ARBA" id="ARBA00022643"/>
    </source>
</evidence>
<dbReference type="Pfam" id="PF01070">
    <property type="entry name" value="FMN_dh"/>
    <property type="match status" value="1"/>
</dbReference>
<feature type="binding site" evidence="7">
    <location>
        <position position="117"/>
    </location>
    <ligand>
        <name>FMN</name>
        <dbReference type="ChEBI" id="CHEBI:58210"/>
    </ligand>
</feature>
<comment type="cofactor">
    <cofactor evidence="1">
        <name>FMN</name>
        <dbReference type="ChEBI" id="CHEBI:58210"/>
    </cofactor>
</comment>
<feature type="binding site" evidence="7">
    <location>
        <position position="166"/>
    </location>
    <ligand>
        <name>FMN</name>
        <dbReference type="ChEBI" id="CHEBI:58210"/>
    </ligand>
</feature>
<dbReference type="RefSeq" id="WP_258196148.1">
    <property type="nucleotide sequence ID" value="NZ_ATXV01000001.1"/>
</dbReference>
<dbReference type="SUPFAM" id="SSF51395">
    <property type="entry name" value="FMN-linked oxidoreductases"/>
    <property type="match status" value="1"/>
</dbReference>
<name>A0ABD5CLX7_9BURK</name>
<evidence type="ECO:0000259" key="8">
    <source>
        <dbReference type="PROSITE" id="PS51349"/>
    </source>
</evidence>
<feature type="binding site" evidence="7">
    <location>
        <begin position="341"/>
        <end position="342"/>
    </location>
    <ligand>
        <name>FMN</name>
        <dbReference type="ChEBI" id="CHEBI:58210"/>
    </ligand>
</feature>
<dbReference type="PROSITE" id="PS00557">
    <property type="entry name" value="FMN_HYDROXY_ACID_DH_1"/>
    <property type="match status" value="1"/>
</dbReference>
<feature type="binding site" evidence="7">
    <location>
        <position position="287"/>
    </location>
    <ligand>
        <name>glyoxylate</name>
        <dbReference type="ChEBI" id="CHEBI:36655"/>
    </ligand>
</feature>
<gene>
    <name evidence="9" type="ORF">QF025_004718</name>
</gene>
<proteinExistence type="inferred from homology"/>
<keyword evidence="2 7" id="KW-0285">Flavoprotein</keyword>
<feature type="binding site" evidence="7">
    <location>
        <begin position="318"/>
        <end position="322"/>
    </location>
    <ligand>
        <name>FMN</name>
        <dbReference type="ChEBI" id="CHEBI:58210"/>
    </ligand>
</feature>
<dbReference type="PANTHER" id="PTHR10578">
    <property type="entry name" value="S -2-HYDROXY-ACID OXIDASE-RELATED"/>
    <property type="match status" value="1"/>
</dbReference>
<dbReference type="GO" id="GO:0010181">
    <property type="term" value="F:FMN binding"/>
    <property type="evidence" value="ECO:0007669"/>
    <property type="project" value="UniProtKB-ARBA"/>
</dbReference>
<comment type="caution">
    <text evidence="9">The sequence shown here is derived from an EMBL/GenBank/DDBJ whole genome shotgun (WGS) entry which is preliminary data.</text>
</comment>
<evidence type="ECO:0000256" key="4">
    <source>
        <dbReference type="ARBA" id="ARBA00023002"/>
    </source>
</evidence>
<feature type="binding site" evidence="7">
    <location>
        <position position="290"/>
    </location>
    <ligand>
        <name>glyoxylate</name>
        <dbReference type="ChEBI" id="CHEBI:36655"/>
    </ligand>
</feature>
<protein>
    <submittedName>
        <fullName evidence="9">(S)-mandelate dehydrogenase</fullName>
        <ecNumber evidence="9">1.1.99.31</ecNumber>
    </submittedName>
</protein>
<comment type="similarity">
    <text evidence="5">Belongs to the FMN-dependent alpha-hydroxy acid dehydrogenase family.</text>
</comment>
<evidence type="ECO:0000256" key="2">
    <source>
        <dbReference type="ARBA" id="ARBA00022630"/>
    </source>
</evidence>
<feature type="binding site" evidence="7">
    <location>
        <position position="35"/>
    </location>
    <ligand>
        <name>glyoxylate</name>
        <dbReference type="ChEBI" id="CHEBI:36655"/>
    </ligand>
</feature>
<evidence type="ECO:0000313" key="10">
    <source>
        <dbReference type="Proteomes" id="UP001245184"/>
    </source>
</evidence>
<feature type="binding site" evidence="7">
    <location>
        <position position="263"/>
    </location>
    <ligand>
        <name>glyoxylate</name>
        <dbReference type="ChEBI" id="CHEBI:36655"/>
    </ligand>
</feature>
<sequence length="422" mass="46494">MERRLYAGRDVKRAHGIDDLRAMARRRLPNFCFEYVEGGSEDEATLRRNRDVFRELAFLPRTLVNVEKRNQSVTLFGERSAAPFMIGPTGYSGLMFREGDVKMASAAAAAGIPFVLSNVSTVALEDVVRRAGGRIWMQVYMYRTRESLAKLAQRSEAAGIEALVVTTDSAVFGKREWDLRNYVEPLKLDWRNKFDVLRHPRWMANVLWPSGMPRFANLGDLLPPGQNSVKGATITLGQQLDPSLSWDDIRWLRDLWPHRLIVKGVLGAADALEAVKAGVDGIVLSNHGGRQLDGAVSAMDVLPEVVEQAGGRLCVMLDGGFRRGTDILKAVALGADAVLLGRATTYGLSAGGQPGVERAIDILKTEIDRALGLLGCRDIAELDRSYLRRIGHDGALSRPLQERRVPLIDHDAAVTGEPYLQA</sequence>
<dbReference type="GO" id="GO:0033720">
    <property type="term" value="F:(S)-mandelate dehydrogenase activity"/>
    <property type="evidence" value="ECO:0007669"/>
    <property type="project" value="UniProtKB-EC"/>
</dbReference>
<feature type="binding site" evidence="7">
    <location>
        <begin position="88"/>
        <end position="90"/>
    </location>
    <ligand>
        <name>FMN</name>
        <dbReference type="ChEBI" id="CHEBI:58210"/>
    </ligand>
</feature>
<dbReference type="Proteomes" id="UP001245184">
    <property type="component" value="Unassembled WGS sequence"/>
</dbReference>
<dbReference type="PIRSF" id="PIRSF000138">
    <property type="entry name" value="Al-hdrx_acd_dh"/>
    <property type="match status" value="1"/>
</dbReference>
<reference evidence="9 10" key="1">
    <citation type="submission" date="2023-08" db="EMBL/GenBank/DDBJ databases">
        <title>Genome sequencing of plant associated microbes to promote plant fitness in Sorghum bicolor and Oryza sativa.</title>
        <authorList>
            <person name="Coleman-Derr D."/>
        </authorList>
    </citation>
    <scope>NUCLEOTIDE SEQUENCE [LARGE SCALE GENOMIC DNA]</scope>
    <source>
        <strain evidence="9 10">SLBN-33</strain>
    </source>
</reference>
<dbReference type="FunFam" id="3.20.20.70:FF:000029">
    <property type="entry name" value="L-lactate dehydrogenase"/>
    <property type="match status" value="1"/>
</dbReference>
<organism evidence="9 10">
    <name type="scientific">Paraburkholderia graminis</name>
    <dbReference type="NCBI Taxonomy" id="60548"/>
    <lineage>
        <taxon>Bacteria</taxon>
        <taxon>Pseudomonadati</taxon>
        <taxon>Pseudomonadota</taxon>
        <taxon>Betaproteobacteria</taxon>
        <taxon>Burkholderiales</taxon>
        <taxon>Burkholderiaceae</taxon>
        <taxon>Paraburkholderia</taxon>
    </lineage>
</organism>
<dbReference type="InterPro" id="IPR008259">
    <property type="entry name" value="FMN_hydac_DH_AS"/>
</dbReference>
<evidence type="ECO:0000256" key="1">
    <source>
        <dbReference type="ARBA" id="ARBA00001917"/>
    </source>
</evidence>